<name>A0A7X3MUS3_9HYPH</name>
<dbReference type="Pfam" id="PF00534">
    <property type="entry name" value="Glycos_transf_1"/>
    <property type="match status" value="1"/>
</dbReference>
<keyword evidence="3" id="KW-0808">Transferase</keyword>
<dbReference type="PANTHER" id="PTHR12526">
    <property type="entry name" value="GLYCOSYLTRANSFERASE"/>
    <property type="match status" value="1"/>
</dbReference>
<accession>A0A7X3MUS3</accession>
<feature type="domain" description="Glycosyl transferase family 1" evidence="1">
    <location>
        <begin position="191"/>
        <end position="346"/>
    </location>
</feature>
<dbReference type="GO" id="GO:0016757">
    <property type="term" value="F:glycosyltransferase activity"/>
    <property type="evidence" value="ECO:0007669"/>
    <property type="project" value="UniProtKB-ARBA"/>
</dbReference>
<dbReference type="Pfam" id="PF13439">
    <property type="entry name" value="Glyco_transf_4"/>
    <property type="match status" value="1"/>
</dbReference>
<dbReference type="InterPro" id="IPR001296">
    <property type="entry name" value="Glyco_trans_1"/>
</dbReference>
<dbReference type="EMBL" id="WURB01000018">
    <property type="protein sequence ID" value="MXQ13582.1"/>
    <property type="molecule type" value="Genomic_DNA"/>
</dbReference>
<dbReference type="Gene3D" id="3.40.50.2000">
    <property type="entry name" value="Glycogen Phosphorylase B"/>
    <property type="match status" value="2"/>
</dbReference>
<dbReference type="Proteomes" id="UP000436483">
    <property type="component" value="Unassembled WGS sequence"/>
</dbReference>
<protein>
    <submittedName>
        <fullName evidence="3">Glycosyltransferase</fullName>
    </submittedName>
</protein>
<evidence type="ECO:0000313" key="3">
    <source>
        <dbReference type="EMBL" id="MXQ13582.1"/>
    </source>
</evidence>
<sequence length="392" mass="42093">MADDARAFRILFVINSLEGGGAERVMCMVAAAVAGADKHWKVTLATLDQARDSYALSESVTRIRLNAGGSLLWGMIALRGLVRRERPDVIVSFLTRSNCAAIACSQLAGIPCVISERVHTTSHLSSGRGRRLKKALIRCLYPYADRIVTVSQGIRDDLVEHYGVAATQVVTIHNPVDAELIRRAAQAPPSIDLPHDFIVAIGRLVANKNFSMLLRSYAAANIGSSLVILGEGAERSRLETLASELGVSDKVHLPGFVANPHAVLERAQFYVSPSNAEGFPNAMIEAMCIGLPVVSTDCDSGPSEILRGEAGAPKVAEMTKAKFGILVPPDDEHAMSAALQAMSEAHNHRYFAAAARRRAHDFSLDNSLTEYRSVISSSLSAPTPSRQPVGAF</sequence>
<proteinExistence type="predicted"/>
<reference evidence="3 4" key="1">
    <citation type="submission" date="2019-12" db="EMBL/GenBank/DDBJ databases">
        <authorList>
            <person name="Yuan C.-G."/>
        </authorList>
    </citation>
    <scope>NUCLEOTIDE SEQUENCE [LARGE SCALE GENOMIC DNA]</scope>
    <source>
        <strain evidence="3 4">KCTC 23863</strain>
    </source>
</reference>
<evidence type="ECO:0000259" key="1">
    <source>
        <dbReference type="Pfam" id="PF00534"/>
    </source>
</evidence>
<dbReference type="SUPFAM" id="SSF53756">
    <property type="entry name" value="UDP-Glycosyltransferase/glycogen phosphorylase"/>
    <property type="match status" value="1"/>
</dbReference>
<feature type="domain" description="Glycosyltransferase subfamily 4-like N-terminal" evidence="2">
    <location>
        <begin position="20"/>
        <end position="179"/>
    </location>
</feature>
<evidence type="ECO:0000313" key="4">
    <source>
        <dbReference type="Proteomes" id="UP000436483"/>
    </source>
</evidence>
<dbReference type="CDD" id="cd03811">
    <property type="entry name" value="GT4_GT28_WabH-like"/>
    <property type="match status" value="1"/>
</dbReference>
<reference evidence="3 4" key="2">
    <citation type="submission" date="2020-01" db="EMBL/GenBank/DDBJ databases">
        <title>Microvirga sp. nov., an arsenate reduction bacterium isolated from Tibet hotspring sediments.</title>
        <authorList>
            <person name="Xian W.-D."/>
            <person name="Li W.-J."/>
        </authorList>
    </citation>
    <scope>NUCLEOTIDE SEQUENCE [LARGE SCALE GENOMIC DNA]</scope>
    <source>
        <strain evidence="3 4">KCTC 23863</strain>
    </source>
</reference>
<gene>
    <name evidence="3" type="ORF">GR328_19380</name>
</gene>
<evidence type="ECO:0000259" key="2">
    <source>
        <dbReference type="Pfam" id="PF13439"/>
    </source>
</evidence>
<dbReference type="AlphaFoldDB" id="A0A7X3MUS3"/>
<keyword evidence="4" id="KW-1185">Reference proteome</keyword>
<comment type="caution">
    <text evidence="3">The sequence shown here is derived from an EMBL/GenBank/DDBJ whole genome shotgun (WGS) entry which is preliminary data.</text>
</comment>
<dbReference type="InterPro" id="IPR028098">
    <property type="entry name" value="Glyco_trans_4-like_N"/>
</dbReference>
<dbReference type="RefSeq" id="WP_160886708.1">
    <property type="nucleotide sequence ID" value="NZ_WURB01000018.1"/>
</dbReference>
<organism evidence="3 4">
    <name type="scientific">Microvirga makkahensis</name>
    <dbReference type="NCBI Taxonomy" id="1128670"/>
    <lineage>
        <taxon>Bacteria</taxon>
        <taxon>Pseudomonadati</taxon>
        <taxon>Pseudomonadota</taxon>
        <taxon>Alphaproteobacteria</taxon>
        <taxon>Hyphomicrobiales</taxon>
        <taxon>Methylobacteriaceae</taxon>
        <taxon>Microvirga</taxon>
    </lineage>
</organism>
<dbReference type="OrthoDB" id="7847955at2"/>